<organism evidence="2 3">
    <name type="scientific">Colocasia esculenta</name>
    <name type="common">Wild taro</name>
    <name type="synonym">Arum esculentum</name>
    <dbReference type="NCBI Taxonomy" id="4460"/>
    <lineage>
        <taxon>Eukaryota</taxon>
        <taxon>Viridiplantae</taxon>
        <taxon>Streptophyta</taxon>
        <taxon>Embryophyta</taxon>
        <taxon>Tracheophyta</taxon>
        <taxon>Spermatophyta</taxon>
        <taxon>Magnoliopsida</taxon>
        <taxon>Liliopsida</taxon>
        <taxon>Araceae</taxon>
        <taxon>Aroideae</taxon>
        <taxon>Colocasieae</taxon>
        <taxon>Colocasia</taxon>
    </lineage>
</organism>
<dbReference type="Proteomes" id="UP000652761">
    <property type="component" value="Unassembled WGS sequence"/>
</dbReference>
<name>A0A843U3D9_COLES</name>
<feature type="region of interest" description="Disordered" evidence="1">
    <location>
        <begin position="1"/>
        <end position="128"/>
    </location>
</feature>
<feature type="compositionally biased region" description="Low complexity" evidence="1">
    <location>
        <begin position="66"/>
        <end position="83"/>
    </location>
</feature>
<dbReference type="EMBL" id="NMUH01000384">
    <property type="protein sequence ID" value="MQL78148.1"/>
    <property type="molecule type" value="Genomic_DNA"/>
</dbReference>
<evidence type="ECO:0000313" key="2">
    <source>
        <dbReference type="EMBL" id="MQL78148.1"/>
    </source>
</evidence>
<keyword evidence="3" id="KW-1185">Reference proteome</keyword>
<proteinExistence type="predicted"/>
<reference evidence="2" key="1">
    <citation type="submission" date="2017-07" db="EMBL/GenBank/DDBJ databases">
        <title>Taro Niue Genome Assembly and Annotation.</title>
        <authorList>
            <person name="Atibalentja N."/>
            <person name="Keating K."/>
            <person name="Fields C.J."/>
        </authorList>
    </citation>
    <scope>NUCLEOTIDE SEQUENCE</scope>
    <source>
        <strain evidence="2">Niue_2</strain>
        <tissue evidence="2">Leaf</tissue>
    </source>
</reference>
<gene>
    <name evidence="2" type="ORF">Taro_010551</name>
</gene>
<dbReference type="AlphaFoldDB" id="A0A843U3D9"/>
<sequence length="186" mass="19158">MTSPREPLLEKSHSKGKGDLAWPPSSFFPPVGGRATSAAAACKQQQRRSGSSSAAARQPGHRRHISSSSGGSEQGGVAAAAAGARREAKAAAACASSKSGEWRGASGGLPCRRQGPDQPATAAGASHSFASSPCYCGGRVRKGDPELDQVYDIGGDYLELKILEIQLVVLQAEIAITSTRIVQAMN</sequence>
<evidence type="ECO:0000256" key="1">
    <source>
        <dbReference type="SAM" id="MobiDB-lite"/>
    </source>
</evidence>
<feature type="compositionally biased region" description="Basic and acidic residues" evidence="1">
    <location>
        <begin position="7"/>
        <end position="18"/>
    </location>
</feature>
<comment type="caution">
    <text evidence="2">The sequence shown here is derived from an EMBL/GenBank/DDBJ whole genome shotgun (WGS) entry which is preliminary data.</text>
</comment>
<feature type="compositionally biased region" description="Low complexity" evidence="1">
    <location>
        <begin position="47"/>
        <end position="58"/>
    </location>
</feature>
<protein>
    <submittedName>
        <fullName evidence="2">Uncharacterized protein</fullName>
    </submittedName>
</protein>
<evidence type="ECO:0000313" key="3">
    <source>
        <dbReference type="Proteomes" id="UP000652761"/>
    </source>
</evidence>
<feature type="compositionally biased region" description="Low complexity" evidence="1">
    <location>
        <begin position="90"/>
        <end position="99"/>
    </location>
</feature>
<accession>A0A843U3D9</accession>